<dbReference type="OrthoDB" id="5874858at2"/>
<feature type="signal peptide" evidence="2">
    <location>
        <begin position="1"/>
        <end position="20"/>
    </location>
</feature>
<evidence type="ECO:0000313" key="5">
    <source>
        <dbReference type="EMBL" id="OLQ93428.1"/>
    </source>
</evidence>
<dbReference type="Pfam" id="PF13505">
    <property type="entry name" value="OMP_b-brl"/>
    <property type="match status" value="1"/>
</dbReference>
<protein>
    <recommendedName>
        <fullName evidence="3">Outer membrane protein beta-barrel domain-containing protein</fullName>
    </recommendedName>
</protein>
<dbReference type="InterPro" id="IPR011250">
    <property type="entry name" value="OMP/PagP_B-barrel"/>
</dbReference>
<evidence type="ECO:0000313" key="4">
    <source>
        <dbReference type="EMBL" id="OLQ86784.1"/>
    </source>
</evidence>
<feature type="domain" description="Outer membrane protein beta-barrel" evidence="3">
    <location>
        <begin position="8"/>
        <end position="187"/>
    </location>
</feature>
<proteinExistence type="predicted"/>
<dbReference type="Gene3D" id="2.40.160.20">
    <property type="match status" value="1"/>
</dbReference>
<evidence type="ECO:0000313" key="6">
    <source>
        <dbReference type="Proteomes" id="UP000186039"/>
    </source>
</evidence>
<dbReference type="RefSeq" id="WP_075706064.1">
    <property type="nucleotide sequence ID" value="NZ_AP019655.1"/>
</dbReference>
<dbReference type="NCBIfam" id="TIGR01414">
    <property type="entry name" value="autotrans_barl"/>
    <property type="match status" value="1"/>
</dbReference>
<organism evidence="5 7">
    <name type="scientific">Vibrio panuliri</name>
    <dbReference type="NCBI Taxonomy" id="1381081"/>
    <lineage>
        <taxon>Bacteria</taxon>
        <taxon>Pseudomonadati</taxon>
        <taxon>Pseudomonadota</taxon>
        <taxon>Gammaproteobacteria</taxon>
        <taxon>Vibrionales</taxon>
        <taxon>Vibrionaceae</taxon>
        <taxon>Vibrio</taxon>
    </lineage>
</organism>
<comment type="caution">
    <text evidence="5">The sequence shown here is derived from an EMBL/GenBank/DDBJ whole genome shotgun (WGS) entry which is preliminary data.</text>
</comment>
<gene>
    <name evidence="4" type="ORF">BIY20_02525</name>
    <name evidence="5" type="ORF">BIY22_02750</name>
</gene>
<feature type="chain" id="PRO_5043149068" description="Outer membrane protein beta-barrel domain-containing protein" evidence="2">
    <location>
        <begin position="21"/>
        <end position="187"/>
    </location>
</feature>
<evidence type="ECO:0000256" key="2">
    <source>
        <dbReference type="SAM" id="SignalP"/>
    </source>
</evidence>
<evidence type="ECO:0000313" key="7">
    <source>
        <dbReference type="Proteomes" id="UP000186313"/>
    </source>
</evidence>
<dbReference type="InterPro" id="IPR006315">
    <property type="entry name" value="OM_autotransptr_brl_dom"/>
</dbReference>
<keyword evidence="1 2" id="KW-0732">Signal</keyword>
<sequence>MKGVTKVTLCLLCFSSATYANTFTDLFSGITIGAGYASDITQNATLGGYTIYSQGYILPSMKDYLFTDFRMSSTSNTEYYSFDNSLTFDKLDVDLKRYQASIGMGYPFEVADSIIVKPYVTAGWSWDKGTVNNDTYHESATYHDDSFLASVGVRGEFGEHVVAGVGYSKESSGLDLGQWTLDVGYRF</sequence>
<dbReference type="Proteomes" id="UP000186313">
    <property type="component" value="Unassembled WGS sequence"/>
</dbReference>
<dbReference type="STRING" id="1381081.BIY22_02750"/>
<dbReference type="InterPro" id="IPR027385">
    <property type="entry name" value="Beta-barrel_OMP"/>
</dbReference>
<dbReference type="EMBL" id="MJMH01000206">
    <property type="protein sequence ID" value="OLQ86784.1"/>
    <property type="molecule type" value="Genomic_DNA"/>
</dbReference>
<name>A0A1Q9HRC5_9VIBR</name>
<dbReference type="Proteomes" id="UP000186039">
    <property type="component" value="Unassembled WGS sequence"/>
</dbReference>
<dbReference type="GO" id="GO:0019867">
    <property type="term" value="C:outer membrane"/>
    <property type="evidence" value="ECO:0007669"/>
    <property type="project" value="InterPro"/>
</dbReference>
<evidence type="ECO:0000256" key="1">
    <source>
        <dbReference type="ARBA" id="ARBA00022729"/>
    </source>
</evidence>
<accession>A0A1Q9HRC5</accession>
<keyword evidence="6" id="KW-1185">Reference proteome</keyword>
<evidence type="ECO:0000259" key="3">
    <source>
        <dbReference type="Pfam" id="PF13505"/>
    </source>
</evidence>
<dbReference type="AlphaFoldDB" id="A0A1Q9HRC5"/>
<dbReference type="SUPFAM" id="SSF56925">
    <property type="entry name" value="OMPA-like"/>
    <property type="match status" value="1"/>
</dbReference>
<dbReference type="EMBL" id="MJMJ01000001">
    <property type="protein sequence ID" value="OLQ93428.1"/>
    <property type="molecule type" value="Genomic_DNA"/>
</dbReference>
<reference evidence="6 7" key="1">
    <citation type="submission" date="2016-09" db="EMBL/GenBank/DDBJ databases">
        <title>Genomic Taxonomy of the Vibrionaceae.</title>
        <authorList>
            <person name="Gonzalez-Castillo A."/>
            <person name="Gomez-Gil B."/>
            <person name="Enciso-Ibarra K."/>
        </authorList>
    </citation>
    <scope>NUCLEOTIDE SEQUENCE [LARGE SCALE GENOMIC DNA]</scope>
    <source>
        <strain evidence="4 6">CAIM 1902</strain>
        <strain evidence="5 7">CAIM 703</strain>
    </source>
</reference>